<dbReference type="Proteomes" id="UP001305414">
    <property type="component" value="Unassembled WGS sequence"/>
</dbReference>
<organism evidence="2 3">
    <name type="scientific">Xylaria bambusicola</name>
    <dbReference type="NCBI Taxonomy" id="326684"/>
    <lineage>
        <taxon>Eukaryota</taxon>
        <taxon>Fungi</taxon>
        <taxon>Dikarya</taxon>
        <taxon>Ascomycota</taxon>
        <taxon>Pezizomycotina</taxon>
        <taxon>Sordariomycetes</taxon>
        <taxon>Xylariomycetidae</taxon>
        <taxon>Xylariales</taxon>
        <taxon>Xylariaceae</taxon>
        <taxon>Xylaria</taxon>
    </lineage>
</organism>
<name>A0AAN7UQP7_9PEZI</name>
<gene>
    <name evidence="2" type="ORF">RRF57_007568</name>
</gene>
<evidence type="ECO:0000313" key="3">
    <source>
        <dbReference type="Proteomes" id="UP001305414"/>
    </source>
</evidence>
<dbReference type="AlphaFoldDB" id="A0AAN7UQP7"/>
<feature type="region of interest" description="Disordered" evidence="1">
    <location>
        <begin position="33"/>
        <end position="59"/>
    </location>
</feature>
<dbReference type="EMBL" id="JAWHQM010000021">
    <property type="protein sequence ID" value="KAK5631854.1"/>
    <property type="molecule type" value="Genomic_DNA"/>
</dbReference>
<feature type="compositionally biased region" description="Polar residues" evidence="1">
    <location>
        <begin position="45"/>
        <end position="59"/>
    </location>
</feature>
<keyword evidence="3" id="KW-1185">Reference proteome</keyword>
<sequence>MFGSRSSSKEHRFLEGQVSALRELNLFNPADSHSLRSLRKKQEDWASTNSGPSYTEKSK</sequence>
<comment type="caution">
    <text evidence="2">The sequence shown here is derived from an EMBL/GenBank/DDBJ whole genome shotgun (WGS) entry which is preliminary data.</text>
</comment>
<protein>
    <submittedName>
        <fullName evidence="2">Uncharacterized protein</fullName>
    </submittedName>
</protein>
<accession>A0AAN7UQP7</accession>
<evidence type="ECO:0000256" key="1">
    <source>
        <dbReference type="SAM" id="MobiDB-lite"/>
    </source>
</evidence>
<proteinExistence type="predicted"/>
<reference evidence="2 3" key="1">
    <citation type="submission" date="2023-10" db="EMBL/GenBank/DDBJ databases">
        <title>Draft genome sequence of Xylaria bambusicola isolate GMP-LS, the root and basal stem rot pathogen of sugarcane in Indonesia.</title>
        <authorList>
            <person name="Selvaraj P."/>
            <person name="Muralishankar V."/>
            <person name="Muruganantham S."/>
            <person name="Sp S."/>
            <person name="Haryani S."/>
            <person name="Lau K.J.X."/>
            <person name="Naqvi N.I."/>
        </authorList>
    </citation>
    <scope>NUCLEOTIDE SEQUENCE [LARGE SCALE GENOMIC DNA]</scope>
    <source>
        <strain evidence="2">GMP-LS</strain>
    </source>
</reference>
<evidence type="ECO:0000313" key="2">
    <source>
        <dbReference type="EMBL" id="KAK5631854.1"/>
    </source>
</evidence>